<keyword evidence="12" id="KW-1185">Reference proteome</keyword>
<dbReference type="OrthoDB" id="6394136at2"/>
<evidence type="ECO:0000256" key="5">
    <source>
        <dbReference type="ARBA" id="ARBA00022837"/>
    </source>
</evidence>
<evidence type="ECO:0000256" key="3">
    <source>
        <dbReference type="ARBA" id="ARBA00011245"/>
    </source>
</evidence>
<feature type="domain" description="Polysaccharide lyase 8 N-terminal alpha-helical" evidence="10">
    <location>
        <begin position="65"/>
        <end position="330"/>
    </location>
</feature>
<dbReference type="GO" id="GO:0016837">
    <property type="term" value="F:carbon-oxygen lyase activity, acting on polysaccharides"/>
    <property type="evidence" value="ECO:0007669"/>
    <property type="project" value="UniProtKB-ARBA"/>
</dbReference>
<name>A0A386HSP7_9BACT</name>
<evidence type="ECO:0000256" key="2">
    <source>
        <dbReference type="ARBA" id="ARBA00006699"/>
    </source>
</evidence>
<dbReference type="Proteomes" id="UP000266118">
    <property type="component" value="Chromosome"/>
</dbReference>
<evidence type="ECO:0000256" key="7">
    <source>
        <dbReference type="PIRSR" id="PIRSR638970-1"/>
    </source>
</evidence>
<dbReference type="InterPro" id="IPR011013">
    <property type="entry name" value="Gal_mutarotase_sf_dom"/>
</dbReference>
<proteinExistence type="inferred from homology"/>
<dbReference type="Pfam" id="PF08124">
    <property type="entry name" value="Lyase_8_N"/>
    <property type="match status" value="1"/>
</dbReference>
<feature type="active site" evidence="7">
    <location>
        <position position="254"/>
    </location>
</feature>
<keyword evidence="6 11" id="KW-0456">Lyase</keyword>
<dbReference type="EMBL" id="CP032489">
    <property type="protein sequence ID" value="AYD48430.1"/>
    <property type="molecule type" value="Genomic_DNA"/>
</dbReference>
<organism evidence="11 12">
    <name type="scientific">Arachidicoccus soli</name>
    <dbReference type="NCBI Taxonomy" id="2341117"/>
    <lineage>
        <taxon>Bacteria</taxon>
        <taxon>Pseudomonadati</taxon>
        <taxon>Bacteroidota</taxon>
        <taxon>Chitinophagia</taxon>
        <taxon>Chitinophagales</taxon>
        <taxon>Chitinophagaceae</taxon>
        <taxon>Arachidicoccus</taxon>
    </lineage>
</organism>
<dbReference type="Gene3D" id="1.50.10.100">
    <property type="entry name" value="Chondroitin AC/alginate lyase"/>
    <property type="match status" value="1"/>
</dbReference>
<dbReference type="PANTHER" id="PTHR38481">
    <property type="entry name" value="HYALURONATE LYASE"/>
    <property type="match status" value="1"/>
</dbReference>
<comment type="cofactor">
    <cofactor evidence="1">
        <name>Ca(2+)</name>
        <dbReference type="ChEBI" id="CHEBI:29108"/>
    </cofactor>
</comment>
<feature type="domain" description="Polysaccharide lyase family 8 C-terminal" evidence="9">
    <location>
        <begin position="636"/>
        <end position="701"/>
    </location>
</feature>
<feature type="active site" evidence="7">
    <location>
        <position position="308"/>
    </location>
</feature>
<dbReference type="InterPro" id="IPR008929">
    <property type="entry name" value="Chondroitin_lyas"/>
</dbReference>
<dbReference type="AlphaFoldDB" id="A0A386HSP7"/>
<dbReference type="InterPro" id="IPR003159">
    <property type="entry name" value="Lyase_8_central_dom"/>
</dbReference>
<dbReference type="SUPFAM" id="SSF49863">
    <property type="entry name" value="Hyaluronate lyase-like, C-terminal domain"/>
    <property type="match status" value="1"/>
</dbReference>
<evidence type="ECO:0000259" key="8">
    <source>
        <dbReference type="Pfam" id="PF02278"/>
    </source>
</evidence>
<evidence type="ECO:0000313" key="11">
    <source>
        <dbReference type="EMBL" id="AYD48430.1"/>
    </source>
</evidence>
<keyword evidence="5" id="KW-0106">Calcium</keyword>
<feature type="domain" description="Polysaccharide lyase family 8 central" evidence="8">
    <location>
        <begin position="359"/>
        <end position="616"/>
    </location>
</feature>
<dbReference type="InterPro" id="IPR011071">
    <property type="entry name" value="Lyase_8-like_C"/>
</dbReference>
<comment type="similarity">
    <text evidence="2">Belongs to the polysaccharide lyase 8 family.</text>
</comment>
<reference evidence="11 12" key="1">
    <citation type="submission" date="2018-09" db="EMBL/GenBank/DDBJ databases">
        <title>Arachidicoccus sp. nov., a bacterium isolated from soil.</title>
        <authorList>
            <person name="Weon H.-Y."/>
            <person name="Kwon S.-W."/>
            <person name="Lee S.A."/>
        </authorList>
    </citation>
    <scope>NUCLEOTIDE SEQUENCE [LARGE SCALE GENOMIC DNA]</scope>
    <source>
        <strain evidence="11 12">KIS59-12</strain>
    </source>
</reference>
<dbReference type="InterPro" id="IPR014718">
    <property type="entry name" value="GH-type_carb-bd"/>
</dbReference>
<evidence type="ECO:0000256" key="6">
    <source>
        <dbReference type="ARBA" id="ARBA00023239"/>
    </source>
</evidence>
<protein>
    <submittedName>
        <fullName evidence="11">Chondroitin lyase</fullName>
    </submittedName>
</protein>
<evidence type="ECO:0000259" key="9">
    <source>
        <dbReference type="Pfam" id="PF02884"/>
    </source>
</evidence>
<dbReference type="RefSeq" id="WP_119989163.1">
    <property type="nucleotide sequence ID" value="NZ_CP032489.1"/>
</dbReference>
<evidence type="ECO:0000256" key="4">
    <source>
        <dbReference type="ARBA" id="ARBA00022729"/>
    </source>
</evidence>
<dbReference type="GO" id="GO:0005975">
    <property type="term" value="P:carbohydrate metabolic process"/>
    <property type="evidence" value="ECO:0007669"/>
    <property type="project" value="InterPro"/>
</dbReference>
<dbReference type="KEGG" id="ark:D6B99_12950"/>
<dbReference type="GO" id="GO:0005576">
    <property type="term" value="C:extracellular region"/>
    <property type="evidence" value="ECO:0007669"/>
    <property type="project" value="InterPro"/>
</dbReference>
<feature type="active site" evidence="7">
    <location>
        <position position="245"/>
    </location>
</feature>
<dbReference type="Pfam" id="PF02278">
    <property type="entry name" value="Lyase_8"/>
    <property type="match status" value="1"/>
</dbReference>
<dbReference type="SUPFAM" id="SSF48230">
    <property type="entry name" value="Chondroitin AC/alginate lyase"/>
    <property type="match status" value="1"/>
</dbReference>
<dbReference type="PANTHER" id="PTHR38481:SF1">
    <property type="entry name" value="HYALURONATE LYASE"/>
    <property type="match status" value="1"/>
</dbReference>
<accession>A0A386HSP7</accession>
<keyword evidence="4" id="KW-0732">Signal</keyword>
<evidence type="ECO:0000256" key="1">
    <source>
        <dbReference type="ARBA" id="ARBA00001913"/>
    </source>
</evidence>
<dbReference type="Pfam" id="PF02884">
    <property type="entry name" value="Lyase_8_C"/>
    <property type="match status" value="1"/>
</dbReference>
<dbReference type="Gene3D" id="2.70.98.10">
    <property type="match status" value="1"/>
</dbReference>
<evidence type="ECO:0000259" key="10">
    <source>
        <dbReference type="Pfam" id="PF08124"/>
    </source>
</evidence>
<dbReference type="InterPro" id="IPR038970">
    <property type="entry name" value="Lyase_8"/>
</dbReference>
<comment type="subunit">
    <text evidence="3">Monomer.</text>
</comment>
<dbReference type="SUPFAM" id="SSF74650">
    <property type="entry name" value="Galactose mutarotase-like"/>
    <property type="match status" value="1"/>
</dbReference>
<dbReference type="GO" id="GO:0030246">
    <property type="term" value="F:carbohydrate binding"/>
    <property type="evidence" value="ECO:0007669"/>
    <property type="project" value="InterPro"/>
</dbReference>
<dbReference type="InterPro" id="IPR004103">
    <property type="entry name" value="Lyase_8_C"/>
</dbReference>
<gene>
    <name evidence="11" type="ORF">D6B99_12950</name>
</gene>
<sequence>MKEVKIIICCLYFLLVFNQAWSRPVSVYDSIMNAVRKEQVSGVTDFAELNAAVDSYLNSAIFEVARGKWLDVNYRETVRTNPSWANALRRIKDMSLAYTINNPENSYYQSPTLFAAINKSLDYFCTCNPVPYSTNWYSQGVSRPQILALILINMRYGLVKLNSAVEKKAIDVMCRDTAYNSRGRNNPLQRVNQGANRSLIAMDWLYIGSLIKSDYMLRIGTEESYSPIKYTRGEGIQQDLSYNMHYGYLYTGGYGSVFMSSVIESAFYTAGTRYAIKGSMLGLFRRFVLESVLGTIRGHWIDWNVIGRGISRIGTLNRDYTSLLKKMQLIDADSAYLYNPVIARMNGSRPPSYGIVPAHRYYWKTDYTLHLRPAFTFAIHAISSRTLSTEIGNNENLKGFWAAEGATDIQTVGDEYYNIFPLWNWTHIPGTTLPDSLPSTNGGKAPGGGDRKGTSAFAGGVSDSLYGVTTFEMNNDVLTSAKKSWFQFDDEVVCLGAGISSTATQPVNTTVNQTLLRDNSVLVSSRDNVSRLDNGVHLHYKNNLDWVVQDGVGYVFPNGGNIDLLTENRRGNWLGISKAGSLSSHNVESENIFQLTIAHGIHPSNDKYAYIVVPGKKTATDMIDYLSKNNISIGINSDSVQAVYHRGLRIWQMVFYKGNAFYNNDSIRIWTNIPSTIMIKRIGNTLYKIYVADPSQTASSISVFAELSGIPGTRVVCVTLPSGNFAGQSVMTTISDSSNKYVDADNR</sequence>
<dbReference type="InterPro" id="IPR012970">
    <property type="entry name" value="Lyase_8_alpha_N"/>
</dbReference>
<dbReference type="Gene3D" id="2.60.220.10">
    <property type="entry name" value="Polysaccharide lyase family 8-like, C-terminal"/>
    <property type="match status" value="1"/>
</dbReference>
<evidence type="ECO:0000313" key="12">
    <source>
        <dbReference type="Proteomes" id="UP000266118"/>
    </source>
</evidence>